<evidence type="ECO:0000256" key="1">
    <source>
        <dbReference type="SAM" id="MobiDB-lite"/>
    </source>
</evidence>
<dbReference type="Proteomes" id="UP000613177">
    <property type="component" value="Unassembled WGS sequence"/>
</dbReference>
<dbReference type="AlphaFoldDB" id="A0A8H7SNN0"/>
<comment type="caution">
    <text evidence="2">The sequence shown here is derived from an EMBL/GenBank/DDBJ whole genome shotgun (WGS) entry which is preliminary data.</text>
</comment>
<dbReference type="EMBL" id="JAEPRE010000109">
    <property type="protein sequence ID" value="KAG2232502.1"/>
    <property type="molecule type" value="Genomic_DNA"/>
</dbReference>
<gene>
    <name evidence="2" type="ORF">INT48_007415</name>
</gene>
<name>A0A8H7SNN0_9FUNG</name>
<accession>A0A8H7SNN0</accession>
<protein>
    <submittedName>
        <fullName evidence="2">Uncharacterized protein</fullName>
    </submittedName>
</protein>
<proteinExistence type="predicted"/>
<evidence type="ECO:0000313" key="3">
    <source>
        <dbReference type="Proteomes" id="UP000613177"/>
    </source>
</evidence>
<keyword evidence="3" id="KW-1185">Reference proteome</keyword>
<evidence type="ECO:0000313" key="2">
    <source>
        <dbReference type="EMBL" id="KAG2232502.1"/>
    </source>
</evidence>
<organism evidence="2 3">
    <name type="scientific">Thamnidium elegans</name>
    <dbReference type="NCBI Taxonomy" id="101142"/>
    <lineage>
        <taxon>Eukaryota</taxon>
        <taxon>Fungi</taxon>
        <taxon>Fungi incertae sedis</taxon>
        <taxon>Mucoromycota</taxon>
        <taxon>Mucoromycotina</taxon>
        <taxon>Mucoromycetes</taxon>
        <taxon>Mucorales</taxon>
        <taxon>Mucorineae</taxon>
        <taxon>Mucoraceae</taxon>
        <taxon>Thamnidium</taxon>
    </lineage>
</organism>
<reference evidence="2" key="1">
    <citation type="submission" date="2021-01" db="EMBL/GenBank/DDBJ databases">
        <title>Metabolic potential, ecology and presence of endohyphal bacteria is reflected in genomic diversity of Mucoromycotina.</title>
        <authorList>
            <person name="Muszewska A."/>
            <person name="Okrasinska A."/>
            <person name="Steczkiewicz K."/>
            <person name="Drgas O."/>
            <person name="Orlowska M."/>
            <person name="Perlinska-Lenart U."/>
            <person name="Aleksandrzak-Piekarczyk T."/>
            <person name="Szatraj K."/>
            <person name="Zielenkiewicz U."/>
            <person name="Pilsyk S."/>
            <person name="Malc E."/>
            <person name="Mieczkowski P."/>
            <person name="Kruszewska J.S."/>
            <person name="Biernat P."/>
            <person name="Pawlowska J."/>
        </authorList>
    </citation>
    <scope>NUCLEOTIDE SEQUENCE</scope>
    <source>
        <strain evidence="2">WA0000018081</strain>
    </source>
</reference>
<sequence>MKKDEEDNDIEKVNVNKGEIDIFNRRLSKLKGRLKYMLYTHEKERISKQDFDLAGITDKEMQRQIVSKAKPFDLFSKEGKLISSLPSAIKDKAAVFGSIFDIKSIKEYCNSRRLTFIRTPPTTQKKPGKTVNHQQKMKELEKTAEELNKEPQDRKKSFNLEETDRHIKNLKKERNLLSHEGQRNMMATEIKIMKQRRWTDFKHIEILRREFKETRRKAYFFRITTLADNVQDVSRNHEVSDDFIDSLLTNIKDLKFSGTDYGLQTMSVTVGVSLKMFNAYLNLYNKFNPEHPL</sequence>
<feature type="region of interest" description="Disordered" evidence="1">
    <location>
        <begin position="144"/>
        <end position="164"/>
    </location>
</feature>